<evidence type="ECO:0000313" key="1">
    <source>
        <dbReference type="EMBL" id="KAK9129532.1"/>
    </source>
</evidence>
<accession>A0AAP0P399</accession>
<comment type="caution">
    <text evidence="1">The sequence shown here is derived from an EMBL/GenBank/DDBJ whole genome shotgun (WGS) entry which is preliminary data.</text>
</comment>
<sequence>MYKYNDANILPILMRFYLICSVVQEHKTAVGTVQEKKCFTLVANSAATNASLSRPSSQEEDLQHFQGSKACATTKFSANSDGNQ</sequence>
<proteinExistence type="predicted"/>
<protein>
    <submittedName>
        <fullName evidence="1">Uncharacterized protein</fullName>
    </submittedName>
</protein>
<evidence type="ECO:0000313" key="2">
    <source>
        <dbReference type="Proteomes" id="UP001417504"/>
    </source>
</evidence>
<dbReference type="Proteomes" id="UP001417504">
    <property type="component" value="Unassembled WGS sequence"/>
</dbReference>
<reference evidence="1 2" key="1">
    <citation type="submission" date="2024-01" db="EMBL/GenBank/DDBJ databases">
        <title>Genome assemblies of Stephania.</title>
        <authorList>
            <person name="Yang L."/>
        </authorList>
    </citation>
    <scope>NUCLEOTIDE SEQUENCE [LARGE SCALE GENOMIC DNA]</scope>
    <source>
        <strain evidence="1">QJT</strain>
        <tissue evidence="1">Leaf</tissue>
    </source>
</reference>
<name>A0AAP0P399_9MAGN</name>
<organism evidence="1 2">
    <name type="scientific">Stephania japonica</name>
    <dbReference type="NCBI Taxonomy" id="461633"/>
    <lineage>
        <taxon>Eukaryota</taxon>
        <taxon>Viridiplantae</taxon>
        <taxon>Streptophyta</taxon>
        <taxon>Embryophyta</taxon>
        <taxon>Tracheophyta</taxon>
        <taxon>Spermatophyta</taxon>
        <taxon>Magnoliopsida</taxon>
        <taxon>Ranunculales</taxon>
        <taxon>Menispermaceae</taxon>
        <taxon>Menispermoideae</taxon>
        <taxon>Cissampelideae</taxon>
        <taxon>Stephania</taxon>
    </lineage>
</organism>
<keyword evidence="2" id="KW-1185">Reference proteome</keyword>
<gene>
    <name evidence="1" type="ORF">Sjap_010019</name>
</gene>
<dbReference type="AlphaFoldDB" id="A0AAP0P399"/>
<dbReference type="EMBL" id="JBBNAE010000004">
    <property type="protein sequence ID" value="KAK9129532.1"/>
    <property type="molecule type" value="Genomic_DNA"/>
</dbReference>